<dbReference type="SUPFAM" id="SSF53098">
    <property type="entry name" value="Ribonuclease H-like"/>
    <property type="match status" value="1"/>
</dbReference>
<feature type="compositionally biased region" description="Basic and acidic residues" evidence="1">
    <location>
        <begin position="93"/>
        <end position="103"/>
    </location>
</feature>
<dbReference type="GO" id="GO:0032196">
    <property type="term" value="P:transposition"/>
    <property type="evidence" value="ECO:0007669"/>
    <property type="project" value="TreeGrafter"/>
</dbReference>
<dbReference type="GO" id="GO:0005829">
    <property type="term" value="C:cytosol"/>
    <property type="evidence" value="ECO:0007669"/>
    <property type="project" value="TreeGrafter"/>
</dbReference>
<sequence>MTMIDKRPAGAGDRTALATLACRVTRITIPVKVSTRRMRAWHVISITWDQGKEMSDHHELARQLGIDIYFAEAHSPWQRRSDENSNGVSRQHMPKETELDHAPAHRRRISQRKRDRPMAVLSWQSPRDPYAAHLANMR</sequence>
<accession>A0A6J7I973</accession>
<name>A0A6J7I973_9ZZZZ</name>
<feature type="region of interest" description="Disordered" evidence="1">
    <location>
        <begin position="78"/>
        <end position="117"/>
    </location>
</feature>
<organism evidence="2">
    <name type="scientific">freshwater metagenome</name>
    <dbReference type="NCBI Taxonomy" id="449393"/>
    <lineage>
        <taxon>unclassified sequences</taxon>
        <taxon>metagenomes</taxon>
        <taxon>ecological metagenomes</taxon>
    </lineage>
</organism>
<dbReference type="InterPro" id="IPR012337">
    <property type="entry name" value="RNaseH-like_sf"/>
</dbReference>
<dbReference type="AlphaFoldDB" id="A0A6J7I973"/>
<dbReference type="InterPro" id="IPR051917">
    <property type="entry name" value="Transposase-Integrase"/>
</dbReference>
<feature type="compositionally biased region" description="Basic residues" evidence="1">
    <location>
        <begin position="104"/>
        <end position="115"/>
    </location>
</feature>
<proteinExistence type="predicted"/>
<gene>
    <name evidence="2" type="ORF">UFOPK3772_00033</name>
</gene>
<dbReference type="PANTHER" id="PTHR10948:SF23">
    <property type="entry name" value="TRANSPOSASE INSI FOR INSERTION SEQUENCE ELEMENT IS30A-RELATED"/>
    <property type="match status" value="1"/>
</dbReference>
<reference evidence="2" key="1">
    <citation type="submission" date="2020-05" db="EMBL/GenBank/DDBJ databases">
        <authorList>
            <person name="Chiriac C."/>
            <person name="Salcher M."/>
            <person name="Ghai R."/>
            <person name="Kavagutti S V."/>
        </authorList>
    </citation>
    <scope>NUCLEOTIDE SEQUENCE</scope>
</reference>
<dbReference type="PANTHER" id="PTHR10948">
    <property type="entry name" value="TRANSPOSASE"/>
    <property type="match status" value="1"/>
</dbReference>
<protein>
    <submittedName>
        <fullName evidence="2">Unannotated protein</fullName>
    </submittedName>
</protein>
<dbReference type="GO" id="GO:0004803">
    <property type="term" value="F:transposase activity"/>
    <property type="evidence" value="ECO:0007669"/>
    <property type="project" value="TreeGrafter"/>
</dbReference>
<evidence type="ECO:0000313" key="2">
    <source>
        <dbReference type="EMBL" id="CAB4927250.1"/>
    </source>
</evidence>
<dbReference type="EMBL" id="CAFBNE010000001">
    <property type="protein sequence ID" value="CAB4927250.1"/>
    <property type="molecule type" value="Genomic_DNA"/>
</dbReference>
<evidence type="ECO:0000256" key="1">
    <source>
        <dbReference type="SAM" id="MobiDB-lite"/>
    </source>
</evidence>